<evidence type="ECO:0000313" key="6">
    <source>
        <dbReference type="Proteomes" id="UP000241890"/>
    </source>
</evidence>
<dbReference type="Pfam" id="PF00293">
    <property type="entry name" value="NUDIX"/>
    <property type="match status" value="1"/>
</dbReference>
<dbReference type="GO" id="GO:0005524">
    <property type="term" value="F:ATP binding"/>
    <property type="evidence" value="ECO:0007669"/>
    <property type="project" value="UniProtKB-KW"/>
</dbReference>
<evidence type="ECO:0000256" key="1">
    <source>
        <dbReference type="ARBA" id="ARBA00022741"/>
    </source>
</evidence>
<dbReference type="Gene3D" id="3.40.50.300">
    <property type="entry name" value="P-loop containing nucleotide triphosphate hydrolases"/>
    <property type="match status" value="1"/>
</dbReference>
<dbReference type="PROSITE" id="PS51219">
    <property type="entry name" value="DPCK"/>
    <property type="match status" value="1"/>
</dbReference>
<sequence length="406" mass="44075">MGGGPSSLPKVEAPEVAAEQKATLRTPPNAVVIGLTGGIASGKSTVCQVLEQQGGAIVLNADHFGHEAYKPGTACQAELVAHFGEQIINKEDGTVDRKTLGGLVFADPKEREALNAIVWPAIRDLLRQRVFEITNENPADRTAKLIVIEAAILIEANWMDLIDELWVVTTNVDTAKTRLMARNSMSEEDAMKRINSQISNEERRAVAHVDVPNEGDESALKDAVVAELEKLHARYSRLSAFEMVDVVDKEDQVQTTAKRAVVRAFNLISRCSYVVLVQQTSGKIFVQRRSDLKDSGPGLLDPAPGGVLGAGESYLLNAQREMAEEMGLPGLSLEHVSALWYEDGNERSWGTIFCAKVDADVSSLTLQPSEVSSVELMSPEEILTADPSQFLPGGLAAFKLWSSKQQ</sequence>
<keyword evidence="2" id="KW-0067">ATP-binding</keyword>
<dbReference type="AlphaFoldDB" id="A0A2R5GFS4"/>
<gene>
    <name evidence="5" type="ORF">FCC1311_059872</name>
</gene>
<dbReference type="InterPro" id="IPR015797">
    <property type="entry name" value="NUDIX_hydrolase-like_dom_sf"/>
</dbReference>
<dbReference type="InterPro" id="IPR027417">
    <property type="entry name" value="P-loop_NTPase"/>
</dbReference>
<feature type="domain" description="Nudix hydrolase" evidence="4">
    <location>
        <begin position="267"/>
        <end position="406"/>
    </location>
</feature>
<protein>
    <submittedName>
        <fullName evidence="5">Dephospho-CoA kinase, putative</fullName>
    </submittedName>
</protein>
<keyword evidence="5" id="KW-0808">Transferase</keyword>
<keyword evidence="6" id="KW-1185">Reference proteome</keyword>
<evidence type="ECO:0000259" key="4">
    <source>
        <dbReference type="PROSITE" id="PS51462"/>
    </source>
</evidence>
<dbReference type="GO" id="GO:0015937">
    <property type="term" value="P:coenzyme A biosynthetic process"/>
    <property type="evidence" value="ECO:0007669"/>
    <property type="project" value="InterPro"/>
</dbReference>
<organism evidence="5 6">
    <name type="scientific">Hondaea fermentalgiana</name>
    <dbReference type="NCBI Taxonomy" id="2315210"/>
    <lineage>
        <taxon>Eukaryota</taxon>
        <taxon>Sar</taxon>
        <taxon>Stramenopiles</taxon>
        <taxon>Bigyra</taxon>
        <taxon>Labyrinthulomycetes</taxon>
        <taxon>Thraustochytrida</taxon>
        <taxon>Thraustochytriidae</taxon>
        <taxon>Hondaea</taxon>
    </lineage>
</organism>
<dbReference type="HAMAP" id="MF_00376">
    <property type="entry name" value="Dephospho_CoA_kinase"/>
    <property type="match status" value="1"/>
</dbReference>
<dbReference type="InterPro" id="IPR000086">
    <property type="entry name" value="NUDIX_hydrolase_dom"/>
</dbReference>
<evidence type="ECO:0000256" key="2">
    <source>
        <dbReference type="ARBA" id="ARBA00022840"/>
    </source>
</evidence>
<dbReference type="SUPFAM" id="SSF52540">
    <property type="entry name" value="P-loop containing nucleoside triphosphate hydrolases"/>
    <property type="match status" value="1"/>
</dbReference>
<comment type="caution">
    <text evidence="5">The sequence shown here is derived from an EMBL/GenBank/DDBJ whole genome shotgun (WGS) entry which is preliminary data.</text>
</comment>
<name>A0A2R5GFS4_9STRA</name>
<dbReference type="Proteomes" id="UP000241890">
    <property type="component" value="Unassembled WGS sequence"/>
</dbReference>
<dbReference type="CDD" id="cd02022">
    <property type="entry name" value="DPCK"/>
    <property type="match status" value="1"/>
</dbReference>
<dbReference type="Gene3D" id="3.90.79.10">
    <property type="entry name" value="Nucleoside Triphosphate Pyrophosphohydrolase"/>
    <property type="match status" value="1"/>
</dbReference>
<accession>A0A2R5GFS4</accession>
<dbReference type="PANTHER" id="PTHR10695:SF46">
    <property type="entry name" value="BIFUNCTIONAL COENZYME A SYNTHASE-RELATED"/>
    <property type="match status" value="1"/>
</dbReference>
<reference evidence="5 6" key="1">
    <citation type="submission" date="2017-12" db="EMBL/GenBank/DDBJ databases">
        <title>Sequencing, de novo assembly and annotation of complete genome of a new Thraustochytrid species, strain FCC1311.</title>
        <authorList>
            <person name="Sedici K."/>
            <person name="Godart F."/>
            <person name="Aiese Cigliano R."/>
            <person name="Sanseverino W."/>
            <person name="Barakat M."/>
            <person name="Ortet P."/>
            <person name="Marechal E."/>
            <person name="Cagnac O."/>
            <person name="Amato A."/>
        </authorList>
    </citation>
    <scope>NUCLEOTIDE SEQUENCE [LARGE SCALE GENOMIC DNA]</scope>
</reference>
<dbReference type="PANTHER" id="PTHR10695">
    <property type="entry name" value="DEPHOSPHO-COA KINASE-RELATED"/>
    <property type="match status" value="1"/>
</dbReference>
<dbReference type="OrthoDB" id="247245at2759"/>
<evidence type="ECO:0000313" key="5">
    <source>
        <dbReference type="EMBL" id="GBG29766.1"/>
    </source>
</evidence>
<dbReference type="InterPro" id="IPR001977">
    <property type="entry name" value="Depp_CoAkinase"/>
</dbReference>
<dbReference type="PROSITE" id="PS51462">
    <property type="entry name" value="NUDIX"/>
    <property type="match status" value="1"/>
</dbReference>
<dbReference type="Pfam" id="PF01121">
    <property type="entry name" value="CoaE"/>
    <property type="match status" value="1"/>
</dbReference>
<dbReference type="SUPFAM" id="SSF55811">
    <property type="entry name" value="Nudix"/>
    <property type="match status" value="1"/>
</dbReference>
<proteinExistence type="inferred from homology"/>
<dbReference type="NCBIfam" id="TIGR00152">
    <property type="entry name" value="dephospho-CoA kinase"/>
    <property type="match status" value="1"/>
</dbReference>
<feature type="region of interest" description="Disordered" evidence="3">
    <location>
        <begin position="1"/>
        <end position="22"/>
    </location>
</feature>
<keyword evidence="1" id="KW-0547">Nucleotide-binding</keyword>
<dbReference type="CDD" id="cd04697">
    <property type="entry name" value="NUDIX_Hydrolase"/>
    <property type="match status" value="1"/>
</dbReference>
<keyword evidence="5" id="KW-0418">Kinase</keyword>
<evidence type="ECO:0000256" key="3">
    <source>
        <dbReference type="SAM" id="MobiDB-lite"/>
    </source>
</evidence>
<dbReference type="InParanoid" id="A0A2R5GFS4"/>
<dbReference type="EMBL" id="BEYU01000065">
    <property type="protein sequence ID" value="GBG29766.1"/>
    <property type="molecule type" value="Genomic_DNA"/>
</dbReference>
<dbReference type="GO" id="GO:0004140">
    <property type="term" value="F:dephospho-CoA kinase activity"/>
    <property type="evidence" value="ECO:0007669"/>
    <property type="project" value="InterPro"/>
</dbReference>